<sequence>MNHPFHGGKSLPARQEDSKFQILSRHWGRRPSANHRSGPAKYRWIAGSGIVSSSHCLDSAFYRCFADRDQRLMDSHQWNVLCTCVLPSTNGSSAVCGSLPAAHRSSVAATSFFMMIPPLVCHLIFRVVIVCLFYH</sequence>
<organism evidence="2 3">
    <name type="scientific">Datura stramonium</name>
    <name type="common">Jimsonweed</name>
    <name type="synonym">Common thornapple</name>
    <dbReference type="NCBI Taxonomy" id="4076"/>
    <lineage>
        <taxon>Eukaryota</taxon>
        <taxon>Viridiplantae</taxon>
        <taxon>Streptophyta</taxon>
        <taxon>Embryophyta</taxon>
        <taxon>Tracheophyta</taxon>
        <taxon>Spermatophyta</taxon>
        <taxon>Magnoliopsida</taxon>
        <taxon>eudicotyledons</taxon>
        <taxon>Gunneridae</taxon>
        <taxon>Pentapetalae</taxon>
        <taxon>asterids</taxon>
        <taxon>lamiids</taxon>
        <taxon>Solanales</taxon>
        <taxon>Solanaceae</taxon>
        <taxon>Solanoideae</taxon>
        <taxon>Datureae</taxon>
        <taxon>Datura</taxon>
    </lineage>
</organism>
<feature type="transmembrane region" description="Helical" evidence="1">
    <location>
        <begin position="112"/>
        <end position="134"/>
    </location>
</feature>
<dbReference type="EMBL" id="JACEIK010002463">
    <property type="protein sequence ID" value="MCD9561337.1"/>
    <property type="molecule type" value="Genomic_DNA"/>
</dbReference>
<keyword evidence="1" id="KW-0812">Transmembrane</keyword>
<dbReference type="Proteomes" id="UP000823775">
    <property type="component" value="Unassembled WGS sequence"/>
</dbReference>
<protein>
    <submittedName>
        <fullName evidence="2">Uncharacterized protein</fullName>
    </submittedName>
</protein>
<proteinExistence type="predicted"/>
<keyword evidence="3" id="KW-1185">Reference proteome</keyword>
<comment type="caution">
    <text evidence="2">The sequence shown here is derived from an EMBL/GenBank/DDBJ whole genome shotgun (WGS) entry which is preliminary data.</text>
</comment>
<name>A0ABS8UR01_DATST</name>
<reference evidence="2 3" key="1">
    <citation type="journal article" date="2021" name="BMC Genomics">
        <title>Datura genome reveals duplications of psychoactive alkaloid biosynthetic genes and high mutation rate following tissue culture.</title>
        <authorList>
            <person name="Rajewski A."/>
            <person name="Carter-House D."/>
            <person name="Stajich J."/>
            <person name="Litt A."/>
        </authorList>
    </citation>
    <scope>NUCLEOTIDE SEQUENCE [LARGE SCALE GENOMIC DNA]</scope>
    <source>
        <strain evidence="2">AR-01</strain>
    </source>
</reference>
<gene>
    <name evidence="2" type="ORF">HAX54_020397</name>
</gene>
<keyword evidence="1" id="KW-0472">Membrane</keyword>
<accession>A0ABS8UR01</accession>
<evidence type="ECO:0000313" key="3">
    <source>
        <dbReference type="Proteomes" id="UP000823775"/>
    </source>
</evidence>
<evidence type="ECO:0000256" key="1">
    <source>
        <dbReference type="SAM" id="Phobius"/>
    </source>
</evidence>
<keyword evidence="1" id="KW-1133">Transmembrane helix</keyword>
<evidence type="ECO:0000313" key="2">
    <source>
        <dbReference type="EMBL" id="MCD9561337.1"/>
    </source>
</evidence>